<keyword evidence="3 5" id="KW-0378">Hydrolase</keyword>
<feature type="domain" description="Peptidase S8/S53" evidence="7">
    <location>
        <begin position="343"/>
        <end position="605"/>
    </location>
</feature>
<dbReference type="Pfam" id="PF00082">
    <property type="entry name" value="Peptidase_S8"/>
    <property type="match status" value="1"/>
</dbReference>
<dbReference type="GO" id="GO:0043190">
    <property type="term" value="C:ATP-binding cassette (ABC) transporter complex"/>
    <property type="evidence" value="ECO:0007669"/>
    <property type="project" value="InterPro"/>
</dbReference>
<dbReference type="SUPFAM" id="SSF53850">
    <property type="entry name" value="Periplasmic binding protein-like II"/>
    <property type="match status" value="2"/>
</dbReference>
<feature type="active site" description="Charge relay system" evidence="5">
    <location>
        <position position="352"/>
    </location>
</feature>
<evidence type="ECO:0000256" key="3">
    <source>
        <dbReference type="ARBA" id="ARBA00022801"/>
    </source>
</evidence>
<dbReference type="Proteomes" id="UP001149140">
    <property type="component" value="Unassembled WGS sequence"/>
</dbReference>
<feature type="active site" description="Charge relay system" evidence="5">
    <location>
        <position position="570"/>
    </location>
</feature>
<keyword evidence="6" id="KW-0732">Signal</keyword>
<dbReference type="InterPro" id="IPR015500">
    <property type="entry name" value="Peptidase_S8_subtilisin-rel"/>
</dbReference>
<keyword evidence="2 5" id="KW-0645">Protease</keyword>
<dbReference type="GO" id="GO:0004252">
    <property type="term" value="F:serine-type endopeptidase activity"/>
    <property type="evidence" value="ECO:0007669"/>
    <property type="project" value="UniProtKB-UniRule"/>
</dbReference>
<evidence type="ECO:0000313" key="9">
    <source>
        <dbReference type="EMBL" id="MDA0165209.1"/>
    </source>
</evidence>
<dbReference type="InterPro" id="IPR007210">
    <property type="entry name" value="ABC_Gly_betaine_transp_sub-bd"/>
</dbReference>
<dbReference type="GO" id="GO:0022857">
    <property type="term" value="F:transmembrane transporter activity"/>
    <property type="evidence" value="ECO:0007669"/>
    <property type="project" value="InterPro"/>
</dbReference>
<dbReference type="GO" id="GO:0005975">
    <property type="term" value="P:carbohydrate metabolic process"/>
    <property type="evidence" value="ECO:0007669"/>
    <property type="project" value="UniProtKB-ARBA"/>
</dbReference>
<feature type="signal peptide" evidence="6">
    <location>
        <begin position="1"/>
        <end position="31"/>
    </location>
</feature>
<evidence type="ECO:0000259" key="7">
    <source>
        <dbReference type="Pfam" id="PF00082"/>
    </source>
</evidence>
<dbReference type="Gene3D" id="2.60.40.10">
    <property type="entry name" value="Immunoglobulins"/>
    <property type="match status" value="1"/>
</dbReference>
<dbReference type="PRINTS" id="PR00723">
    <property type="entry name" value="SUBTILISIN"/>
</dbReference>
<evidence type="ECO:0000256" key="5">
    <source>
        <dbReference type="PROSITE-ProRule" id="PRU01240"/>
    </source>
</evidence>
<feature type="domain" description="ABC-type glycine betaine transport system substrate-binding" evidence="8">
    <location>
        <begin position="76"/>
        <end position="171"/>
    </location>
</feature>
<sequence length="733" mass="76135">MGTSPTRGEIGRRAVPLILAAALLPAGSARAQTPQVRLAAPSSCPVNVNCIPGFKRVYKIDPSGASFVRLRVADAGVQALDDGVAEVAAVFTSNPQLSRPDILPLRDDKRMISRDHVVPVVRSTVLRTYGPALRRAFDGASRLLTTLQLRGLNQQVIDGRLPEAVGGEFVDANGLGGPARRTRSGRQIVIGFQAFDENETLAYLYAAALRGAGFRVKVRAIGGLRPETVAAFRRKRIDVWPGYSGSLLGYLGGTSLRGALAKLGATPMRLSPAEDRNAFAMKRDVAARLGISRLSDLARYWPKASKPAATAHAAQAEELQDEQWAVAPDSVINLPGAWQLSQGAGVTVAVIDSGARLDHPDLAPNIWTNFDEVPGNGIDDDHNGYIDDVHGVDLSTTQPGQDVSDGYGHGTHVAGIIAAALNGRGVVGAAPQAKLMIIKIFDNSGAGTTGSVAEGIRYAAANGARVINLSLTSDSNDERVAEAVQAAAAANVLVVAAAGNAGRDIDTAPAYPAALPASNLLAVASTDPSDGRSMSDYSNFGRLTVQVAAPGAQILSTANDGSYVDMSGTSMASPMVAGVAALVAGANPQISAVDLRAALMQNADPSQLPVAAGYVDALRTVLAATGGVSNELTRPPKLKILTATRKGRTTKIRTAVSGSTAAVNRYRVSVNSRAVAQLEPGRSPFTVKLRRGGTRATVDALDAAGKVIASASRRIVKLRKGKRDVGTGGGVHT</sequence>
<feature type="active site" description="Charge relay system" evidence="5">
    <location>
        <position position="409"/>
    </location>
</feature>
<evidence type="ECO:0000256" key="1">
    <source>
        <dbReference type="ARBA" id="ARBA00011073"/>
    </source>
</evidence>
<reference evidence="9" key="1">
    <citation type="submission" date="2022-10" db="EMBL/GenBank/DDBJ databases">
        <title>The WGS of Solirubrobacter ginsenosidimutans DSM 21036.</title>
        <authorList>
            <person name="Jiang Z."/>
        </authorList>
    </citation>
    <scope>NUCLEOTIDE SEQUENCE</scope>
    <source>
        <strain evidence="9">DSM 21036</strain>
    </source>
</reference>
<dbReference type="PANTHER" id="PTHR43399">
    <property type="entry name" value="SUBTILISIN-RELATED"/>
    <property type="match status" value="1"/>
</dbReference>
<dbReference type="SUPFAM" id="SSF52743">
    <property type="entry name" value="Subtilisin-like"/>
    <property type="match status" value="1"/>
</dbReference>
<dbReference type="InterPro" id="IPR022398">
    <property type="entry name" value="Peptidase_S8_His-AS"/>
</dbReference>
<evidence type="ECO:0000313" key="10">
    <source>
        <dbReference type="Proteomes" id="UP001149140"/>
    </source>
</evidence>
<dbReference type="PROSITE" id="PS51892">
    <property type="entry name" value="SUBTILASE"/>
    <property type="match status" value="1"/>
</dbReference>
<dbReference type="InterPro" id="IPR036852">
    <property type="entry name" value="Peptidase_S8/S53_dom_sf"/>
</dbReference>
<gene>
    <name evidence="9" type="ORF">OM076_33385</name>
</gene>
<name>A0A9X3S421_9ACTN</name>
<comment type="similarity">
    <text evidence="1 5">Belongs to the peptidase S8 family.</text>
</comment>
<accession>A0A9X3S421</accession>
<dbReference type="Gene3D" id="3.40.190.10">
    <property type="entry name" value="Periplasmic binding protein-like II"/>
    <property type="match status" value="2"/>
</dbReference>
<dbReference type="PROSITE" id="PS00138">
    <property type="entry name" value="SUBTILASE_SER"/>
    <property type="match status" value="1"/>
</dbReference>
<dbReference type="Pfam" id="PF04069">
    <property type="entry name" value="OpuAC"/>
    <property type="match status" value="2"/>
</dbReference>
<dbReference type="InterPro" id="IPR051048">
    <property type="entry name" value="Peptidase_S8/S53_subtilisin"/>
</dbReference>
<dbReference type="PROSITE" id="PS00137">
    <property type="entry name" value="SUBTILASE_HIS"/>
    <property type="match status" value="1"/>
</dbReference>
<evidence type="ECO:0000259" key="8">
    <source>
        <dbReference type="Pfam" id="PF04069"/>
    </source>
</evidence>
<evidence type="ECO:0000256" key="6">
    <source>
        <dbReference type="SAM" id="SignalP"/>
    </source>
</evidence>
<keyword evidence="10" id="KW-1185">Reference proteome</keyword>
<dbReference type="PANTHER" id="PTHR43399:SF4">
    <property type="entry name" value="CELL WALL-ASSOCIATED PROTEASE"/>
    <property type="match status" value="1"/>
</dbReference>
<evidence type="ECO:0000256" key="2">
    <source>
        <dbReference type="ARBA" id="ARBA00022670"/>
    </source>
</evidence>
<dbReference type="InterPro" id="IPR013783">
    <property type="entry name" value="Ig-like_fold"/>
</dbReference>
<dbReference type="InterPro" id="IPR023828">
    <property type="entry name" value="Peptidase_S8_Ser-AS"/>
</dbReference>
<feature type="chain" id="PRO_5040719232" evidence="6">
    <location>
        <begin position="32"/>
        <end position="733"/>
    </location>
</feature>
<comment type="caution">
    <text evidence="9">The sequence shown here is derived from an EMBL/GenBank/DDBJ whole genome shotgun (WGS) entry which is preliminary data.</text>
</comment>
<protein>
    <submittedName>
        <fullName evidence="9">S8 family serine peptidase</fullName>
    </submittedName>
</protein>
<dbReference type="GO" id="GO:0006508">
    <property type="term" value="P:proteolysis"/>
    <property type="evidence" value="ECO:0007669"/>
    <property type="project" value="UniProtKB-KW"/>
</dbReference>
<dbReference type="Gene3D" id="3.40.50.200">
    <property type="entry name" value="Peptidase S8/S53 domain"/>
    <property type="match status" value="1"/>
</dbReference>
<dbReference type="AlphaFoldDB" id="A0A9X3S421"/>
<feature type="domain" description="ABC-type glycine betaine transport system substrate-binding" evidence="8">
    <location>
        <begin position="187"/>
        <end position="302"/>
    </location>
</feature>
<dbReference type="EMBL" id="JAPDOD010000043">
    <property type="protein sequence ID" value="MDA0165209.1"/>
    <property type="molecule type" value="Genomic_DNA"/>
</dbReference>
<dbReference type="Gene3D" id="3.40.190.120">
    <property type="entry name" value="Osmoprotection protein (prox), domain 2"/>
    <property type="match status" value="1"/>
</dbReference>
<organism evidence="9 10">
    <name type="scientific">Solirubrobacter ginsenosidimutans</name>
    <dbReference type="NCBI Taxonomy" id="490573"/>
    <lineage>
        <taxon>Bacteria</taxon>
        <taxon>Bacillati</taxon>
        <taxon>Actinomycetota</taxon>
        <taxon>Thermoleophilia</taxon>
        <taxon>Solirubrobacterales</taxon>
        <taxon>Solirubrobacteraceae</taxon>
        <taxon>Solirubrobacter</taxon>
    </lineage>
</organism>
<dbReference type="RefSeq" id="WP_270044466.1">
    <property type="nucleotide sequence ID" value="NZ_JAPDOD010000043.1"/>
</dbReference>
<evidence type="ECO:0000256" key="4">
    <source>
        <dbReference type="ARBA" id="ARBA00022825"/>
    </source>
</evidence>
<dbReference type="InterPro" id="IPR000209">
    <property type="entry name" value="Peptidase_S8/S53_dom"/>
</dbReference>
<keyword evidence="4 5" id="KW-0720">Serine protease</keyword>
<proteinExistence type="inferred from homology"/>